<keyword evidence="4 12" id="KW-0732">Signal</keyword>
<dbReference type="InterPro" id="IPR001764">
    <property type="entry name" value="Glyco_hydro_3_N"/>
</dbReference>
<dbReference type="RefSeq" id="XP_069200133.1">
    <property type="nucleotide sequence ID" value="XM_069342730.1"/>
</dbReference>
<evidence type="ECO:0000256" key="7">
    <source>
        <dbReference type="ARBA" id="ARBA00023277"/>
    </source>
</evidence>
<name>A0ABR3PCH0_9PEZI</name>
<dbReference type="EMBL" id="JBFMKM010000009">
    <property type="protein sequence ID" value="KAL1303858.1"/>
    <property type="molecule type" value="Genomic_DNA"/>
</dbReference>
<dbReference type="Pfam" id="PF01915">
    <property type="entry name" value="Glyco_hydro_3_C"/>
    <property type="match status" value="1"/>
</dbReference>
<evidence type="ECO:0000256" key="1">
    <source>
        <dbReference type="ARBA" id="ARBA00004851"/>
    </source>
</evidence>
<comment type="caution">
    <text evidence="14">The sequence shown here is derived from an EMBL/GenBank/DDBJ whole genome shotgun (WGS) entry which is preliminary data.</text>
</comment>
<evidence type="ECO:0000256" key="12">
    <source>
        <dbReference type="SAM" id="SignalP"/>
    </source>
</evidence>
<comment type="pathway">
    <text evidence="1">Glycan degradation; xylan degradation.</text>
</comment>
<dbReference type="Gene3D" id="3.40.50.1700">
    <property type="entry name" value="Glycoside hydrolase family 3 C-terminal domain"/>
    <property type="match status" value="1"/>
</dbReference>
<dbReference type="SUPFAM" id="SSF52279">
    <property type="entry name" value="Beta-D-glucan exohydrolase, C-terminal domain"/>
    <property type="match status" value="1"/>
</dbReference>
<dbReference type="Gene3D" id="3.20.20.300">
    <property type="entry name" value="Glycoside hydrolase, family 3, N-terminal domain"/>
    <property type="match status" value="1"/>
</dbReference>
<dbReference type="InterPro" id="IPR026891">
    <property type="entry name" value="Fn3-like"/>
</dbReference>
<evidence type="ECO:0000256" key="4">
    <source>
        <dbReference type="ARBA" id="ARBA00022729"/>
    </source>
</evidence>
<keyword evidence="5" id="KW-0378">Hydrolase</keyword>
<dbReference type="EC" id="3.2.1.37" evidence="11"/>
<organism evidence="14 15">
    <name type="scientific">Neodothiora populina</name>
    <dbReference type="NCBI Taxonomy" id="2781224"/>
    <lineage>
        <taxon>Eukaryota</taxon>
        <taxon>Fungi</taxon>
        <taxon>Dikarya</taxon>
        <taxon>Ascomycota</taxon>
        <taxon>Pezizomycotina</taxon>
        <taxon>Dothideomycetes</taxon>
        <taxon>Dothideomycetidae</taxon>
        <taxon>Dothideales</taxon>
        <taxon>Dothioraceae</taxon>
        <taxon>Neodothiora</taxon>
    </lineage>
</organism>
<evidence type="ECO:0000256" key="10">
    <source>
        <dbReference type="ARBA" id="ARBA00024574"/>
    </source>
</evidence>
<keyword evidence="6" id="KW-0325">Glycoprotein</keyword>
<dbReference type="InterPro" id="IPR002772">
    <property type="entry name" value="Glyco_hydro_3_C"/>
</dbReference>
<evidence type="ECO:0000259" key="13">
    <source>
        <dbReference type="SMART" id="SM01217"/>
    </source>
</evidence>
<dbReference type="SMART" id="SM01217">
    <property type="entry name" value="Fn3_like"/>
    <property type="match status" value="1"/>
</dbReference>
<evidence type="ECO:0000256" key="6">
    <source>
        <dbReference type="ARBA" id="ARBA00023180"/>
    </source>
</evidence>
<feature type="domain" description="Fibronectin type III-like" evidence="13">
    <location>
        <begin position="671"/>
        <end position="741"/>
    </location>
</feature>
<accession>A0ABR3PCH0</accession>
<reference evidence="14 15" key="1">
    <citation type="submission" date="2024-07" db="EMBL/GenBank/DDBJ databases">
        <title>Draft sequence of the Neodothiora populina.</title>
        <authorList>
            <person name="Drown D.D."/>
            <person name="Schuette U.S."/>
            <person name="Buechlein A.B."/>
            <person name="Rusch D.R."/>
            <person name="Winton L.W."/>
            <person name="Adams G.A."/>
        </authorList>
    </citation>
    <scope>NUCLEOTIDE SEQUENCE [LARGE SCALE GENOMIC DNA]</scope>
    <source>
        <strain evidence="14 15">CPC 39397</strain>
    </source>
</reference>
<evidence type="ECO:0000256" key="2">
    <source>
        <dbReference type="ARBA" id="ARBA00005336"/>
    </source>
</evidence>
<evidence type="ECO:0000256" key="5">
    <source>
        <dbReference type="ARBA" id="ARBA00022801"/>
    </source>
</evidence>
<keyword evidence="3" id="KW-0858">Xylan degradation</keyword>
<dbReference type="InterPro" id="IPR017853">
    <property type="entry name" value="GH"/>
</dbReference>
<dbReference type="Gene3D" id="2.60.40.10">
    <property type="entry name" value="Immunoglobulins"/>
    <property type="match status" value="1"/>
</dbReference>
<evidence type="ECO:0000256" key="8">
    <source>
        <dbReference type="ARBA" id="ARBA00023295"/>
    </source>
</evidence>
<dbReference type="InterPro" id="IPR044993">
    <property type="entry name" value="BXL"/>
</dbReference>
<feature type="chain" id="PRO_5045909776" description="xylan 1,4-beta-xylosidase" evidence="12">
    <location>
        <begin position="21"/>
        <end position="789"/>
    </location>
</feature>
<proteinExistence type="inferred from homology"/>
<dbReference type="InterPro" id="IPR036881">
    <property type="entry name" value="Glyco_hydro_3_C_sf"/>
</dbReference>
<evidence type="ECO:0000313" key="15">
    <source>
        <dbReference type="Proteomes" id="UP001562354"/>
    </source>
</evidence>
<gene>
    <name evidence="14" type="ORF">AAFC00_000314</name>
</gene>
<dbReference type="GeneID" id="95974017"/>
<keyword evidence="8" id="KW-0326">Glycosidase</keyword>
<dbReference type="Pfam" id="PF00933">
    <property type="entry name" value="Glyco_hydro_3"/>
    <property type="match status" value="1"/>
</dbReference>
<dbReference type="PANTHER" id="PTHR42721">
    <property type="entry name" value="SUGAR HYDROLASE-RELATED"/>
    <property type="match status" value="1"/>
</dbReference>
<comment type="catalytic activity">
    <reaction evidence="10">
        <text>Hydrolysis of (1-&gt;4)-beta-D-xylans, to remove successive D-xylose residues from the non-reducing termini.</text>
        <dbReference type="EC" id="3.2.1.37"/>
    </reaction>
</comment>
<keyword evidence="7" id="KW-0119">Carbohydrate metabolism</keyword>
<evidence type="ECO:0000313" key="14">
    <source>
        <dbReference type="EMBL" id="KAL1303858.1"/>
    </source>
</evidence>
<evidence type="ECO:0000256" key="11">
    <source>
        <dbReference type="ARBA" id="ARBA00026107"/>
    </source>
</evidence>
<dbReference type="InterPro" id="IPR013783">
    <property type="entry name" value="Ig-like_fold"/>
</dbReference>
<comment type="similarity">
    <text evidence="2">Belongs to the glycosyl hydrolase 3 family.</text>
</comment>
<dbReference type="Proteomes" id="UP001562354">
    <property type="component" value="Unassembled WGS sequence"/>
</dbReference>
<dbReference type="PANTHER" id="PTHR42721:SF3">
    <property type="entry name" value="BETA-D-XYLOSIDASE 5-RELATED"/>
    <property type="match status" value="1"/>
</dbReference>
<evidence type="ECO:0000256" key="3">
    <source>
        <dbReference type="ARBA" id="ARBA00022651"/>
    </source>
</evidence>
<feature type="signal peptide" evidence="12">
    <location>
        <begin position="1"/>
        <end position="20"/>
    </location>
</feature>
<dbReference type="InterPro" id="IPR036962">
    <property type="entry name" value="Glyco_hydro_3_N_sf"/>
</dbReference>
<keyword evidence="9" id="KW-0624">Polysaccharide degradation</keyword>
<protein>
    <recommendedName>
        <fullName evidence="11">xylan 1,4-beta-xylosidase</fullName>
        <ecNumber evidence="11">3.2.1.37</ecNumber>
    </recommendedName>
</protein>
<evidence type="ECO:0000256" key="9">
    <source>
        <dbReference type="ARBA" id="ARBA00023326"/>
    </source>
</evidence>
<keyword evidence="15" id="KW-1185">Reference proteome</keyword>
<sequence>MATRIGLAGLLAAVAGKAYAQIQGGFPDCQNGPLSNTTVCDQSSDPLTRATALVNLFTLEEKLNNTGYQSPGAPRIGLPPYNWWSEALHGVASSPGVYFAKSGNYSYSTSFPQPILMGAAFDDDLIRDVASVVSTEARAFSNAARTGLDFWTPNINPYKDPRWGRGQETPGEDPFHVASYVHALIDGLQGGLYPETKKVIATCKHFVAYDLESWNGNFRYQFDAQVNSQDLVEYYMPPFQSCARDSNVGSFMCSYNAMNGVPTCADPWLLQTVLREHWNWTAEEQYVTSDCDAIQNVFLPHNYTSSREEAVAATLNAGTDLNCGTYYQDHLPGAYAQGLINQTTLDRALIRLYSSLVRTGYFDGPTAPYRNLTFADVSTPYAQGLALKAATEGMVLLKNDETLPLSLSNSTSIALIGDWANATQQMQGNYFGVPPYLHSPLYAAKQLGVQVNYVQGPGGQGDPTTGSWLPVSAAANKSDIIIYCGGIDISVEAEGMDRVNINWSPLQLDIIGQLAAYGKPTIVAQFGNQLDSSPLVSNPNISALLWGGYPGQDGGEALFNILTGKAAPAGRLPVTQYPAHYIKDIPMTDMTLRPSSTSPGRTYKWYEGEPIFEFGYGMHYTNFTASIGSSSTTNYSISALLSNCSETYKDRCPFRSFQVNVQNTGSVESDYVALGFLAGSFGPQPYPKKSLVTYERLHNVGAGQTSTATLNLTLGSLGRVDDSGNKMLYPGDYGLMIDTQPLTVINFTLSGQPQFLDEWPQAPVPRQQPGDYFVGGYEGYRGYVEEVTV</sequence>
<dbReference type="SUPFAM" id="SSF51445">
    <property type="entry name" value="(Trans)glycosidases"/>
    <property type="match status" value="1"/>
</dbReference>